<evidence type="ECO:0000313" key="13">
    <source>
        <dbReference type="Proteomes" id="UP001224392"/>
    </source>
</evidence>
<name>A0ABQ6LZX9_9GAMM</name>
<dbReference type="InterPro" id="IPR029026">
    <property type="entry name" value="tRNA_m1G_MTases_N"/>
</dbReference>
<keyword evidence="13" id="KW-1185">Reference proteome</keyword>
<dbReference type="Proteomes" id="UP001224392">
    <property type="component" value="Unassembled WGS sequence"/>
</dbReference>
<dbReference type="Pfam" id="PF04452">
    <property type="entry name" value="Methyltrans_RNA"/>
    <property type="match status" value="1"/>
</dbReference>
<evidence type="ECO:0000256" key="2">
    <source>
        <dbReference type="ARBA" id="ARBA00005528"/>
    </source>
</evidence>
<dbReference type="CDD" id="cd18084">
    <property type="entry name" value="RsmE-like"/>
    <property type="match status" value="1"/>
</dbReference>
<dbReference type="NCBIfam" id="NF008700">
    <property type="entry name" value="PRK11713.5-4"/>
    <property type="match status" value="1"/>
</dbReference>
<comment type="catalytic activity">
    <reaction evidence="9 10">
        <text>uridine(1498) in 16S rRNA + S-adenosyl-L-methionine = N(3)-methyluridine(1498) in 16S rRNA + S-adenosyl-L-homocysteine + H(+)</text>
        <dbReference type="Rhea" id="RHEA:42920"/>
        <dbReference type="Rhea" id="RHEA-COMP:10283"/>
        <dbReference type="Rhea" id="RHEA-COMP:10284"/>
        <dbReference type="ChEBI" id="CHEBI:15378"/>
        <dbReference type="ChEBI" id="CHEBI:57856"/>
        <dbReference type="ChEBI" id="CHEBI:59789"/>
        <dbReference type="ChEBI" id="CHEBI:65315"/>
        <dbReference type="ChEBI" id="CHEBI:74502"/>
        <dbReference type="EC" id="2.1.1.193"/>
    </reaction>
</comment>
<feature type="domain" description="Ribosomal RNA small subunit methyltransferase E methyltransferase" evidence="11">
    <location>
        <begin position="75"/>
        <end position="233"/>
    </location>
</feature>
<evidence type="ECO:0000256" key="9">
    <source>
        <dbReference type="ARBA" id="ARBA00047944"/>
    </source>
</evidence>
<comment type="function">
    <text evidence="8 10">Specifically methylates the N3 position of the uracil ring of uridine 1498 (m3U1498) in 16S rRNA. Acts on the fully assembled 30S ribosomal subunit.</text>
</comment>
<evidence type="ECO:0000256" key="1">
    <source>
        <dbReference type="ARBA" id="ARBA00004496"/>
    </source>
</evidence>
<keyword evidence="3 10" id="KW-0963">Cytoplasm</keyword>
<evidence type="ECO:0000256" key="5">
    <source>
        <dbReference type="ARBA" id="ARBA00022603"/>
    </source>
</evidence>
<dbReference type="NCBIfam" id="TIGR00046">
    <property type="entry name" value="RsmE family RNA methyltransferase"/>
    <property type="match status" value="1"/>
</dbReference>
<evidence type="ECO:0000256" key="3">
    <source>
        <dbReference type="ARBA" id="ARBA00022490"/>
    </source>
</evidence>
<comment type="similarity">
    <text evidence="2 10">Belongs to the RNA methyltransferase RsmE family.</text>
</comment>
<evidence type="ECO:0000256" key="7">
    <source>
        <dbReference type="ARBA" id="ARBA00022691"/>
    </source>
</evidence>
<keyword evidence="6 10" id="KW-0808">Transferase</keyword>
<accession>A0ABQ6LZX9</accession>
<keyword evidence="7 10" id="KW-0949">S-adenosyl-L-methionine</keyword>
<keyword evidence="4 10" id="KW-0698">rRNA processing</keyword>
<dbReference type="InterPro" id="IPR029028">
    <property type="entry name" value="Alpha/beta_knot_MTases"/>
</dbReference>
<dbReference type="PANTHER" id="PTHR30027">
    <property type="entry name" value="RIBOSOMAL RNA SMALL SUBUNIT METHYLTRANSFERASE E"/>
    <property type="match status" value="1"/>
</dbReference>
<evidence type="ECO:0000256" key="10">
    <source>
        <dbReference type="PIRNR" id="PIRNR015601"/>
    </source>
</evidence>
<evidence type="ECO:0000256" key="6">
    <source>
        <dbReference type="ARBA" id="ARBA00022679"/>
    </source>
</evidence>
<dbReference type="EC" id="2.1.1.193" evidence="10"/>
<comment type="subcellular location">
    <subcellularLocation>
        <location evidence="1 10">Cytoplasm</location>
    </subcellularLocation>
</comment>
<dbReference type="RefSeq" id="WP_285764253.1">
    <property type="nucleotide sequence ID" value="NZ_BSYJ01000003.1"/>
</dbReference>
<comment type="caution">
    <text evidence="12">The sequence shown here is derived from an EMBL/GenBank/DDBJ whole genome shotgun (WGS) entry which is preliminary data.</text>
</comment>
<evidence type="ECO:0000313" key="12">
    <source>
        <dbReference type="EMBL" id="GMG87636.1"/>
    </source>
</evidence>
<proteinExistence type="inferred from homology"/>
<dbReference type="EMBL" id="BSYJ01000003">
    <property type="protein sequence ID" value="GMG87636.1"/>
    <property type="molecule type" value="Genomic_DNA"/>
</dbReference>
<dbReference type="PANTHER" id="PTHR30027:SF3">
    <property type="entry name" value="16S RRNA (URACIL(1498)-N(3))-METHYLTRANSFERASE"/>
    <property type="match status" value="1"/>
</dbReference>
<organism evidence="12 13">
    <name type="scientific">Biformimicrobium ophioploci</name>
    <dbReference type="NCBI Taxonomy" id="3036711"/>
    <lineage>
        <taxon>Bacteria</taxon>
        <taxon>Pseudomonadati</taxon>
        <taxon>Pseudomonadota</taxon>
        <taxon>Gammaproteobacteria</taxon>
        <taxon>Cellvibrionales</taxon>
        <taxon>Microbulbiferaceae</taxon>
        <taxon>Biformimicrobium</taxon>
    </lineage>
</organism>
<gene>
    <name evidence="12" type="ORF">MNKW57_19570</name>
</gene>
<keyword evidence="5 10" id="KW-0489">Methyltransferase</keyword>
<dbReference type="PIRSF" id="PIRSF015601">
    <property type="entry name" value="MTase_slr0722"/>
    <property type="match status" value="1"/>
</dbReference>
<sequence>MNLLILHPEDFVDDEHAIIRDRRHQHIVSVHRGAAGDTLKAGLLNGNAGTAEILETGADTTRLRVVLTDAPVAALPLRLIMAMPRPKMFRRCLQHITAMGVKDIVLINAVRVEKSFWQTPWLEPDNLREQMLLGLEQAVDTQLPQIRIEKRFKPFVEDDLSEFAAGTRKLVAHPVTDTPCPVDMAEPATLAVGPEGGFIPYEVEKLQEQGFEVVHLGKRILRVETAIPVLISRLFPSR</sequence>
<dbReference type="Gene3D" id="3.40.1280.10">
    <property type="match status" value="1"/>
</dbReference>
<dbReference type="InterPro" id="IPR006700">
    <property type="entry name" value="RsmE"/>
</dbReference>
<evidence type="ECO:0000256" key="8">
    <source>
        <dbReference type="ARBA" id="ARBA00025699"/>
    </source>
</evidence>
<evidence type="ECO:0000259" key="11">
    <source>
        <dbReference type="Pfam" id="PF04452"/>
    </source>
</evidence>
<reference evidence="12 13" key="1">
    <citation type="submission" date="2023-04" db="EMBL/GenBank/DDBJ databases">
        <title>Marinobulbifer ophiurae gen. nov., sp. Nov., isolate from tissue of brittle star Ophioplocus japonicus.</title>
        <authorList>
            <person name="Kawano K."/>
            <person name="Sawayama S."/>
            <person name="Nakagawa S."/>
        </authorList>
    </citation>
    <scope>NUCLEOTIDE SEQUENCE [LARGE SCALE GENOMIC DNA]</scope>
    <source>
        <strain evidence="12 13">NKW57</strain>
    </source>
</reference>
<dbReference type="InterPro" id="IPR046886">
    <property type="entry name" value="RsmE_MTase_dom"/>
</dbReference>
<evidence type="ECO:0000256" key="4">
    <source>
        <dbReference type="ARBA" id="ARBA00022552"/>
    </source>
</evidence>
<protein>
    <recommendedName>
        <fullName evidence="10">Ribosomal RNA small subunit methyltransferase E</fullName>
        <ecNumber evidence="10">2.1.1.193</ecNumber>
    </recommendedName>
</protein>
<dbReference type="SUPFAM" id="SSF75217">
    <property type="entry name" value="alpha/beta knot"/>
    <property type="match status" value="1"/>
</dbReference>